<comment type="caution">
    <text evidence="1">The sequence shown here is derived from an EMBL/GenBank/DDBJ whole genome shotgun (WGS) entry which is preliminary data.</text>
</comment>
<accession>A0A9P8TJL7</accession>
<evidence type="ECO:0000313" key="1">
    <source>
        <dbReference type="EMBL" id="KAH3681271.1"/>
    </source>
</evidence>
<dbReference type="Proteomes" id="UP000774326">
    <property type="component" value="Unassembled WGS sequence"/>
</dbReference>
<proteinExistence type="predicted"/>
<organism evidence="1 2">
    <name type="scientific">Wickerhamomyces pijperi</name>
    <name type="common">Yeast</name>
    <name type="synonym">Pichia pijperi</name>
    <dbReference type="NCBI Taxonomy" id="599730"/>
    <lineage>
        <taxon>Eukaryota</taxon>
        <taxon>Fungi</taxon>
        <taxon>Dikarya</taxon>
        <taxon>Ascomycota</taxon>
        <taxon>Saccharomycotina</taxon>
        <taxon>Saccharomycetes</taxon>
        <taxon>Phaffomycetales</taxon>
        <taxon>Wickerhamomycetaceae</taxon>
        <taxon>Wickerhamomyces</taxon>
    </lineage>
</organism>
<gene>
    <name evidence="1" type="ORF">WICPIJ_007776</name>
</gene>
<keyword evidence="2" id="KW-1185">Reference proteome</keyword>
<sequence length="155" mass="17639">MIPLTHSMTQTPSTKLMTISPIILHSHSSLSSIKTSIKPNIWRRCQAIKSLPASIRKVWRSFTTVDVKVENSRTSSTFMRFISKSFATKTPLITLLSFSFTMEPNALMIFKPLNFKNTSSQFLGLYTFTSLSVPLNFEYFDNKADFKRPIGFDSP</sequence>
<protein>
    <submittedName>
        <fullName evidence="1">Uncharacterized protein</fullName>
    </submittedName>
</protein>
<reference evidence="1" key="2">
    <citation type="submission" date="2021-01" db="EMBL/GenBank/DDBJ databases">
        <authorList>
            <person name="Schikora-Tamarit M.A."/>
        </authorList>
    </citation>
    <scope>NUCLEOTIDE SEQUENCE</scope>
    <source>
        <strain evidence="1">CBS2887</strain>
    </source>
</reference>
<name>A0A9P8TJL7_WICPI</name>
<dbReference type="AlphaFoldDB" id="A0A9P8TJL7"/>
<dbReference type="EMBL" id="JAEUBG010004506">
    <property type="protein sequence ID" value="KAH3681271.1"/>
    <property type="molecule type" value="Genomic_DNA"/>
</dbReference>
<evidence type="ECO:0000313" key="2">
    <source>
        <dbReference type="Proteomes" id="UP000774326"/>
    </source>
</evidence>
<reference evidence="1" key="1">
    <citation type="journal article" date="2021" name="Open Biol.">
        <title>Shared evolutionary footprints suggest mitochondrial oxidative damage underlies multiple complex I losses in fungi.</title>
        <authorList>
            <person name="Schikora-Tamarit M.A."/>
            <person name="Marcet-Houben M."/>
            <person name="Nosek J."/>
            <person name="Gabaldon T."/>
        </authorList>
    </citation>
    <scope>NUCLEOTIDE SEQUENCE</scope>
    <source>
        <strain evidence="1">CBS2887</strain>
    </source>
</reference>